<evidence type="ECO:0008006" key="11">
    <source>
        <dbReference type="Google" id="ProtNLM"/>
    </source>
</evidence>
<dbReference type="SUPFAM" id="SSF117839">
    <property type="entry name" value="WWE domain"/>
    <property type="match status" value="1"/>
</dbReference>
<feature type="domain" description="WWE" evidence="6">
    <location>
        <begin position="66"/>
        <end position="141"/>
    </location>
</feature>
<evidence type="ECO:0000259" key="6">
    <source>
        <dbReference type="PROSITE" id="PS50918"/>
    </source>
</evidence>
<dbReference type="InterPro" id="IPR012317">
    <property type="entry name" value="Poly(ADP-ribose)pol_cat_dom"/>
</dbReference>
<name>A0AAD1YXF2_9LAMI</name>
<organism evidence="9 10">
    <name type="scientific">Fraxinus pennsylvanica</name>
    <dbReference type="NCBI Taxonomy" id="56036"/>
    <lineage>
        <taxon>Eukaryota</taxon>
        <taxon>Viridiplantae</taxon>
        <taxon>Streptophyta</taxon>
        <taxon>Embryophyta</taxon>
        <taxon>Tracheophyta</taxon>
        <taxon>Spermatophyta</taxon>
        <taxon>Magnoliopsida</taxon>
        <taxon>eudicotyledons</taxon>
        <taxon>Gunneridae</taxon>
        <taxon>Pentapetalae</taxon>
        <taxon>asterids</taxon>
        <taxon>lamiids</taxon>
        <taxon>Lamiales</taxon>
        <taxon>Oleaceae</taxon>
        <taxon>Oleeae</taxon>
        <taxon>Fraxinus</taxon>
    </lineage>
</organism>
<evidence type="ECO:0000259" key="8">
    <source>
        <dbReference type="PROSITE" id="PS51879"/>
    </source>
</evidence>
<accession>A0AAD1YXF2</accession>
<dbReference type="InterPro" id="IPR057823">
    <property type="entry name" value="WWE_RCD1"/>
</dbReference>
<dbReference type="InterPro" id="IPR022003">
    <property type="entry name" value="RST"/>
</dbReference>
<dbReference type="Pfam" id="PF12174">
    <property type="entry name" value="RST"/>
    <property type="match status" value="1"/>
</dbReference>
<dbReference type="PANTHER" id="PTHR32263:SF19">
    <property type="entry name" value="OS03G0230300 PROTEIN"/>
    <property type="match status" value="1"/>
</dbReference>
<evidence type="ECO:0000313" key="9">
    <source>
        <dbReference type="EMBL" id="CAI9757881.1"/>
    </source>
</evidence>
<keyword evidence="3" id="KW-0346">Stress response</keyword>
<gene>
    <name evidence="9" type="ORF">FPE_LOCUS5311</name>
</gene>
<dbReference type="Pfam" id="PF23467">
    <property type="entry name" value="WWE_5"/>
    <property type="match status" value="1"/>
</dbReference>
<dbReference type="InterPro" id="IPR037197">
    <property type="entry name" value="WWE_dom_sf"/>
</dbReference>
<evidence type="ECO:0000259" key="7">
    <source>
        <dbReference type="PROSITE" id="PS51059"/>
    </source>
</evidence>
<feature type="region of interest" description="Disordered" evidence="5">
    <location>
        <begin position="33"/>
        <end position="54"/>
    </location>
</feature>
<evidence type="ECO:0000256" key="3">
    <source>
        <dbReference type="ARBA" id="ARBA00023016"/>
    </source>
</evidence>
<dbReference type="SUPFAM" id="SSF56399">
    <property type="entry name" value="ADP-ribosylation"/>
    <property type="match status" value="1"/>
</dbReference>
<dbReference type="PANTHER" id="PTHR32263">
    <property type="entry name" value="INACTIVE POLY [ADP-RIBOSE] POLYMERASE SRO4-RELATED"/>
    <property type="match status" value="1"/>
</dbReference>
<evidence type="ECO:0000256" key="2">
    <source>
        <dbReference type="ARBA" id="ARBA00022473"/>
    </source>
</evidence>
<dbReference type="PROSITE" id="PS51059">
    <property type="entry name" value="PARP_CATALYTIC"/>
    <property type="match status" value="1"/>
</dbReference>
<dbReference type="InterPro" id="IPR044964">
    <property type="entry name" value="RCD1/SRO1-5"/>
</dbReference>
<dbReference type="AlphaFoldDB" id="A0AAD1YXF2"/>
<feature type="domain" description="RST" evidence="8">
    <location>
        <begin position="447"/>
        <end position="514"/>
    </location>
</feature>
<dbReference type="PROSITE" id="PS50918">
    <property type="entry name" value="WWE"/>
    <property type="match status" value="1"/>
</dbReference>
<comment type="subcellular location">
    <subcellularLocation>
        <location evidence="1">Nucleus</location>
    </subcellularLocation>
</comment>
<keyword evidence="4" id="KW-0539">Nucleus</keyword>
<dbReference type="EMBL" id="OU503038">
    <property type="protein sequence ID" value="CAI9757881.1"/>
    <property type="molecule type" value="Genomic_DNA"/>
</dbReference>
<sequence>MIFSEVLAESYVELLELYISAMNSISNSSALTMSKPEEKNSSKIIRPKSPSSSKASFCDYTRMLIQNYPNFKRSSEPARFLYYDNGSWVDYSEEVVELLKLGFLGGRPVIEGGINGYKCLFDFYRMLELELDTGNQRSIAWIDVNGKCFFPMVFIDGNRNNTLKNCDENNVKVEIEIRVSENFGNLEDSNCLDLNKFEILNKRKRECLERIEKEKVEGNSSNFNDAKRRQIVGNEFQSSRWPNVRILRGEEKGHLIVKNLFLSGLGMLNHGAKITSIHQCVRTGPLDKARHAMFLKQMDMTKIARGDSKTVFAWYGTSAKGVESILKHGFGMPGKAPGPQGHGNGIHLSPIQSPHYSAMLSETDENGEKHIILCRLILGKCEKVEAGSQQLHPSSAEYDSGVDDLKNPKLYVVWFANMNTHILPECVISYTPINLSDRVNGMLNVNWVPHVSNSLIAKLFSNLKSSLPIPKIQELQTLCSAYKEGEMGKDIFMTKLRSIVGDDVLQSAINDIRG</sequence>
<dbReference type="Proteomes" id="UP000834106">
    <property type="component" value="Chromosome 3"/>
</dbReference>
<evidence type="ECO:0000256" key="1">
    <source>
        <dbReference type="ARBA" id="ARBA00004123"/>
    </source>
</evidence>
<evidence type="ECO:0000256" key="4">
    <source>
        <dbReference type="ARBA" id="ARBA00023242"/>
    </source>
</evidence>
<keyword evidence="2" id="KW-0217">Developmental protein</keyword>
<dbReference type="Gene3D" id="3.90.228.10">
    <property type="match status" value="1"/>
</dbReference>
<dbReference type="InterPro" id="IPR004170">
    <property type="entry name" value="WWE_dom"/>
</dbReference>
<dbReference type="PROSITE" id="PS51879">
    <property type="entry name" value="RST"/>
    <property type="match status" value="1"/>
</dbReference>
<feature type="domain" description="PARP catalytic" evidence="7">
    <location>
        <begin position="230"/>
        <end position="454"/>
    </location>
</feature>
<keyword evidence="10" id="KW-1185">Reference proteome</keyword>
<dbReference type="GO" id="GO:0003950">
    <property type="term" value="F:NAD+ poly-ADP-ribosyltransferase activity"/>
    <property type="evidence" value="ECO:0007669"/>
    <property type="project" value="InterPro"/>
</dbReference>
<feature type="compositionally biased region" description="Low complexity" evidence="5">
    <location>
        <begin position="42"/>
        <end position="54"/>
    </location>
</feature>
<reference evidence="9" key="1">
    <citation type="submission" date="2023-05" db="EMBL/GenBank/DDBJ databases">
        <authorList>
            <person name="Huff M."/>
        </authorList>
    </citation>
    <scope>NUCLEOTIDE SEQUENCE</scope>
</reference>
<proteinExistence type="predicted"/>
<protein>
    <recommendedName>
        <fullName evidence="11">Poly [ADP-ribose] polymerase</fullName>
    </recommendedName>
</protein>
<evidence type="ECO:0000313" key="10">
    <source>
        <dbReference type="Proteomes" id="UP000834106"/>
    </source>
</evidence>
<dbReference type="GO" id="GO:0005634">
    <property type="term" value="C:nucleus"/>
    <property type="evidence" value="ECO:0007669"/>
    <property type="project" value="UniProtKB-SubCell"/>
</dbReference>
<evidence type="ECO:0000256" key="5">
    <source>
        <dbReference type="SAM" id="MobiDB-lite"/>
    </source>
</evidence>